<dbReference type="KEGG" id="dqu:106747833"/>
<dbReference type="Proteomes" id="UP000515204">
    <property type="component" value="Unplaced"/>
</dbReference>
<gene>
    <name evidence="2" type="primary">LOC106747833</name>
</gene>
<dbReference type="RefSeq" id="XP_014481249.1">
    <property type="nucleotide sequence ID" value="XM_014625763.1"/>
</dbReference>
<evidence type="ECO:0000313" key="2">
    <source>
        <dbReference type="RefSeq" id="XP_014481249.1"/>
    </source>
</evidence>
<proteinExistence type="predicted"/>
<organism evidence="1 2">
    <name type="scientific">Dinoponera quadriceps</name>
    <name type="common">South American ant</name>
    <dbReference type="NCBI Taxonomy" id="609295"/>
    <lineage>
        <taxon>Eukaryota</taxon>
        <taxon>Metazoa</taxon>
        <taxon>Ecdysozoa</taxon>
        <taxon>Arthropoda</taxon>
        <taxon>Hexapoda</taxon>
        <taxon>Insecta</taxon>
        <taxon>Pterygota</taxon>
        <taxon>Neoptera</taxon>
        <taxon>Endopterygota</taxon>
        <taxon>Hymenoptera</taxon>
        <taxon>Apocrita</taxon>
        <taxon>Aculeata</taxon>
        <taxon>Formicoidea</taxon>
        <taxon>Formicidae</taxon>
        <taxon>Ponerinae</taxon>
        <taxon>Ponerini</taxon>
        <taxon>Dinoponera</taxon>
    </lineage>
</organism>
<dbReference type="OrthoDB" id="7700296at2759"/>
<evidence type="ECO:0000313" key="1">
    <source>
        <dbReference type="Proteomes" id="UP000515204"/>
    </source>
</evidence>
<sequence length="141" mass="15713">MLQNVVVRNSLIKRKKIVKAAFKNKMGLSIDISKQISRTTNDGNTTRGFFANSKMFSEIIGLDVTLINRFAIILRTISSPISLKNSRIATNEDLLKRLLLFSDPVISSLRKISNRVDSIPEEVLELLADPTVANAVLSENK</sequence>
<accession>A0A6P3XT67</accession>
<reference evidence="2" key="1">
    <citation type="submission" date="2025-08" db="UniProtKB">
        <authorList>
            <consortium name="RefSeq"/>
        </authorList>
    </citation>
    <scope>IDENTIFICATION</scope>
</reference>
<protein>
    <submittedName>
        <fullName evidence="2">Uncharacterized protein LOC106747833</fullName>
    </submittedName>
</protein>
<name>A0A6P3XT67_DINQU</name>
<dbReference type="GeneID" id="106747833"/>
<keyword evidence="1" id="KW-1185">Reference proteome</keyword>
<dbReference type="AlphaFoldDB" id="A0A6P3XT67"/>